<evidence type="ECO:0000313" key="2">
    <source>
        <dbReference type="EMBL" id="QHT03323.1"/>
    </source>
</evidence>
<dbReference type="EMBL" id="MN739409">
    <property type="protein sequence ID" value="QHT03323.1"/>
    <property type="molecule type" value="Genomic_DNA"/>
</dbReference>
<name>A0A6C0CG97_9ZZZZ</name>
<feature type="domain" description="Fibronectin type-III" evidence="1">
    <location>
        <begin position="314"/>
        <end position="402"/>
    </location>
</feature>
<feature type="domain" description="Fibronectin type-III" evidence="1">
    <location>
        <begin position="529"/>
        <end position="616"/>
    </location>
</feature>
<dbReference type="SMART" id="SM00060">
    <property type="entry name" value="FN3"/>
    <property type="match status" value="4"/>
</dbReference>
<dbReference type="InterPro" id="IPR036278">
    <property type="entry name" value="Sialidase_sf"/>
</dbReference>
<dbReference type="Gene3D" id="2.120.10.10">
    <property type="match status" value="1"/>
</dbReference>
<organism evidence="2">
    <name type="scientific">viral metagenome</name>
    <dbReference type="NCBI Taxonomy" id="1070528"/>
    <lineage>
        <taxon>unclassified sequences</taxon>
        <taxon>metagenomes</taxon>
        <taxon>organismal metagenomes</taxon>
    </lineage>
</organism>
<protein>
    <recommendedName>
        <fullName evidence="1">Fibronectin type-III domain-containing protein</fullName>
    </recommendedName>
</protein>
<dbReference type="InterPro" id="IPR003961">
    <property type="entry name" value="FN3_dom"/>
</dbReference>
<feature type="domain" description="Fibronectin type-III" evidence="1">
    <location>
        <begin position="422"/>
        <end position="504"/>
    </location>
</feature>
<accession>A0A6C0CG97</accession>
<reference evidence="2" key="1">
    <citation type="journal article" date="2020" name="Nature">
        <title>Giant virus diversity and host interactions through global metagenomics.</title>
        <authorList>
            <person name="Schulz F."/>
            <person name="Roux S."/>
            <person name="Paez-Espino D."/>
            <person name="Jungbluth S."/>
            <person name="Walsh D.A."/>
            <person name="Denef V.J."/>
            <person name="McMahon K.D."/>
            <person name="Konstantinidis K.T."/>
            <person name="Eloe-Fadrosh E.A."/>
            <person name="Kyrpides N.C."/>
            <person name="Woyke T."/>
        </authorList>
    </citation>
    <scope>NUCLEOTIDE SEQUENCE</scope>
    <source>
        <strain evidence="2">GVMAG-M-3300020728-1</strain>
    </source>
</reference>
<feature type="domain" description="Fibronectin type-III" evidence="1">
    <location>
        <begin position="840"/>
        <end position="942"/>
    </location>
</feature>
<sequence length="2022" mass="208930">MAVVLDAPNIFQLTPGDASVTIDFSLLNGSPFTDVLYATNGKDFLSLGATGGPVTITKESDGVTDLVNDTGYTIQLLGVSDDYPLAPDTLRSPYGFFKPVAAPVMPSSPILLSTAPADGAVMVEYTLGDNGGSAVTAIYYTTDNGVTFAELEGPVDGNATITTLSDGVTPIPNDQPLVFQIVAVNAVETLPENNSLTKTAVVTPALASVPADSPNITGYEPGDAQLNIIYDLGSNGGSDFITVYYSTDDGKNWTDSGATSGIVQILTTSEMTGPLVNGTAYQVRLLVTTIDYPFPDPNINFPSTRVDMKPVATPVAPDAPTIGPWTAGDQMLTVSYELGSNGGSPVTNVYYSTDNGTTWYDTGSTKGNAVISALSTDGSTPLDNGTTYQVQLVAITADFRDEMANPPSTPAIGMTPSTGTIPPSVVNFEVSAGDASLEITYSLDFTGGSPLTKILYSTDGGKSWADSGDTTGFFTTKTQSSGPALENGTTYYILLVAVTLAYPDYTANPIPNDATPATPLAGDSPPTAPNAPQISKVAIGDATFTLVYTIPSDGGSAVTDVLYSTDGGDTWYTTGELFPFGTAVISAISADGTTPLTNGDPGYYVRLVAVTDAFPSTSNLGSVILPITTSATSVAPGAPSIGLVNAKDGKVQIDYTLGSDGGSPVTDVQYTTDQGVTWLSTGNISGTAVIATDSAGDPLINLNNYVFNLVQLTTDFSDPAVNPWSTDVPVTPTTDNSVPPNAPVINTYTPGDGQLEVVYSLDSAGSGTLAAILYSTDGLAWNDTGIPSGSFIMTTDSYGNPLVNGQVYNVRLVAITTDYFDPAVNTPSEVVPMTPNGGAPVSPTPPFITSWSPGDTFLTVKYKLGTNGGSYYTKLWYSTNDGGDWAVLPIGNLNESETINRESIETSNVATIFALSGDTMTLLTNGVTYRVRLMATTSAFPDPTNTPSEFVEMTPGDMAIRPSAPIVSSWAGTEGTLTVRYTILSDGGSPVTAVYYSTDSGLSWATTRTPNGTAVIKMTSDGLGPIVDSTTYGVRLLAVTVGFPSLSNPSSPTVFMVARPTIPGTFKPKGMSYTEFLRSKKADRVKILNTKPVRTASEITNARRLAASTVFALNNGSVKGSITKSKTDFAQGGLHAAQSYFKEGGAGRRVGSASEFTAFSGSQAIGGLAQAGLPPTRLLQKSNFVLVSAPVPQSAGDYLRREQGCKASLGQQHELTEVTPPKFVDNTIRNTGSPACVTRPAIHDIKAKNAFAYVPNRPSQAGGQYALKGDLAPGKELGAVGGNPNYKAGAALKNIPYVEKHHGNDLGVNPKRPFVKYQIPAGTPPHLKINRPKTIGGYVGPLPPPPAIRLADIAHITSPGVYTLNATTIIPVGYALTIPAGITLKIPTGLLLTNNGTIICQGTIDNDAMTNNGTFTIASTGTFVTTVLFTNSVSGTVTNSGAITISSTGTITNRGTITNTVNSTFVNNNVFTNIAGGVVNIRGTITISSTGTLTNSGSIALTSPGSIVNNHFITNNTGGTISNISGTITNNYTITNNLAASITNSGTFTNSATGTLTNSGGIVIGSKGTLTNNHIITINLSGAITNNGTVTNTLGYTFTIDGSYIDNGKTTNFVPLSDYATLVVDTTYTLNGDQTISSTTGLTLPVDFTLIIPETQTLTNNGTLILESPSIFTVDGTFENTGTVTASSGVSVDSTGIFINSGTFTTTGYFNNYGTVTNNATFTNDLVATNYATFTNSANATITNTYNFTNQPDSTFTNDGTLINTGTFLTYVPMSYYATLAGGNNYILNGDQTILSTNATSLPAGFTLVIPDSTTFTLNGELSSAGAITNNGTMNVNVALPTTGTIANNAGATINITAGLNSGGSDSSITNDGTINVNGSGAQIFNANGTFTNNGTINLKNAATWYASATNSNSAGGVVSVDGSSVLYIQNVPFTNHGTVTISGTININNDLLNDGTIDSITGSSFNWHTSTIYNYGGGVINTSGTIDGTGSINNADGGGACGAGTLGGTNPLTATGTDCPP</sequence>
<dbReference type="SUPFAM" id="SSF50939">
    <property type="entry name" value="Sialidases"/>
    <property type="match status" value="3"/>
</dbReference>
<evidence type="ECO:0000259" key="1">
    <source>
        <dbReference type="SMART" id="SM00060"/>
    </source>
</evidence>
<proteinExistence type="predicted"/>